<dbReference type="Proteomes" id="UP000299102">
    <property type="component" value="Unassembled WGS sequence"/>
</dbReference>
<comment type="caution">
    <text evidence="1">The sequence shown here is derived from an EMBL/GenBank/DDBJ whole genome shotgun (WGS) entry which is preliminary data.</text>
</comment>
<sequence length="111" mass="12433">MVGLRKSIRKVKTGKDGLVNLFRYSRSSLEILTGLKIYHPLAHEARCDISEIVAEGTVCLFWVRVHAGIADNVRVDDIVRRAALTKKTAVDHDQFPLAHAKKVIRVASLEE</sequence>
<dbReference type="EMBL" id="BGZK01000009">
    <property type="protein sequence ID" value="GBP03306.1"/>
    <property type="molecule type" value="Genomic_DNA"/>
</dbReference>
<dbReference type="AlphaFoldDB" id="A0A4C1SN19"/>
<name>A0A4C1SN19_EUMVA</name>
<protein>
    <recommendedName>
        <fullName evidence="3">RNase H type-1 domain-containing protein</fullName>
    </recommendedName>
</protein>
<keyword evidence="2" id="KW-1185">Reference proteome</keyword>
<gene>
    <name evidence="1" type="ORF">EVAR_2705_1</name>
</gene>
<proteinExistence type="predicted"/>
<evidence type="ECO:0008006" key="3">
    <source>
        <dbReference type="Google" id="ProtNLM"/>
    </source>
</evidence>
<accession>A0A4C1SN19</accession>
<dbReference type="OrthoDB" id="411823at2759"/>
<reference evidence="1 2" key="1">
    <citation type="journal article" date="2019" name="Commun. Biol.">
        <title>The bagworm genome reveals a unique fibroin gene that provides high tensile strength.</title>
        <authorList>
            <person name="Kono N."/>
            <person name="Nakamura H."/>
            <person name="Ohtoshi R."/>
            <person name="Tomita M."/>
            <person name="Numata K."/>
            <person name="Arakawa K."/>
        </authorList>
    </citation>
    <scope>NUCLEOTIDE SEQUENCE [LARGE SCALE GENOMIC DNA]</scope>
</reference>
<organism evidence="1 2">
    <name type="scientific">Eumeta variegata</name>
    <name type="common">Bagworm moth</name>
    <name type="synonym">Eumeta japonica</name>
    <dbReference type="NCBI Taxonomy" id="151549"/>
    <lineage>
        <taxon>Eukaryota</taxon>
        <taxon>Metazoa</taxon>
        <taxon>Ecdysozoa</taxon>
        <taxon>Arthropoda</taxon>
        <taxon>Hexapoda</taxon>
        <taxon>Insecta</taxon>
        <taxon>Pterygota</taxon>
        <taxon>Neoptera</taxon>
        <taxon>Endopterygota</taxon>
        <taxon>Lepidoptera</taxon>
        <taxon>Glossata</taxon>
        <taxon>Ditrysia</taxon>
        <taxon>Tineoidea</taxon>
        <taxon>Psychidae</taxon>
        <taxon>Oiketicinae</taxon>
        <taxon>Eumeta</taxon>
    </lineage>
</organism>
<evidence type="ECO:0000313" key="1">
    <source>
        <dbReference type="EMBL" id="GBP03306.1"/>
    </source>
</evidence>
<evidence type="ECO:0000313" key="2">
    <source>
        <dbReference type="Proteomes" id="UP000299102"/>
    </source>
</evidence>